<dbReference type="Proteomes" id="UP000271098">
    <property type="component" value="Unassembled WGS sequence"/>
</dbReference>
<dbReference type="PANTHER" id="PTHR21292">
    <property type="entry name" value="EXOCYST COMPLEX COMPONENT SEC6-RELATED"/>
    <property type="match status" value="1"/>
</dbReference>
<dbReference type="Pfam" id="PF06046">
    <property type="entry name" value="Sec6"/>
    <property type="match status" value="1"/>
</dbReference>
<keyword evidence="2" id="KW-1185">Reference proteome</keyword>
<dbReference type="InterPro" id="IPR010326">
    <property type="entry name" value="EXOC3/Sec6"/>
</dbReference>
<evidence type="ECO:0000313" key="1">
    <source>
        <dbReference type="EMBL" id="VDK53837.1"/>
    </source>
</evidence>
<dbReference type="WBParaSite" id="GPUH_0000621501-mRNA-1">
    <property type="protein sequence ID" value="GPUH_0000621501-mRNA-1"/>
    <property type="gene ID" value="GPUH_0000621501"/>
</dbReference>
<sequence>MEMEHARDDLMFEVHKLQQGSVDYEKSLLKTYFSDLDKVIQELAKQLWYICSRCLEAVRGAEEGATQLVTALRIIEREERIDQYYMDRRVLTNDFIPPGRPREWRNKCLEVIASTVKQRIEGNQLEDRSLNKQWLARYLEICRLVLVNDLLVAKSAAAPCFPPCYGIYDRFVSM</sequence>
<evidence type="ECO:0000313" key="3">
    <source>
        <dbReference type="WBParaSite" id="GPUH_0000621501-mRNA-1"/>
    </source>
</evidence>
<evidence type="ECO:0000313" key="2">
    <source>
        <dbReference type="Proteomes" id="UP000271098"/>
    </source>
</evidence>
<reference evidence="3" key="1">
    <citation type="submission" date="2016-06" db="UniProtKB">
        <authorList>
            <consortium name="WormBaseParasite"/>
        </authorList>
    </citation>
    <scope>IDENTIFICATION</scope>
</reference>
<protein>
    <submittedName>
        <fullName evidence="3">RING-type E3 ubiquitin transferase</fullName>
    </submittedName>
</protein>
<dbReference type="EMBL" id="UYRT01014233">
    <property type="protein sequence ID" value="VDK53837.1"/>
    <property type="molecule type" value="Genomic_DNA"/>
</dbReference>
<dbReference type="GO" id="GO:0000145">
    <property type="term" value="C:exocyst"/>
    <property type="evidence" value="ECO:0007669"/>
    <property type="project" value="InterPro"/>
</dbReference>
<dbReference type="GO" id="GO:0000149">
    <property type="term" value="F:SNARE binding"/>
    <property type="evidence" value="ECO:0007669"/>
    <property type="project" value="TreeGrafter"/>
</dbReference>
<proteinExistence type="predicted"/>
<dbReference type="GO" id="GO:0006887">
    <property type="term" value="P:exocytosis"/>
    <property type="evidence" value="ECO:0007669"/>
    <property type="project" value="InterPro"/>
</dbReference>
<reference evidence="1 2" key="2">
    <citation type="submission" date="2018-11" db="EMBL/GenBank/DDBJ databases">
        <authorList>
            <consortium name="Pathogen Informatics"/>
        </authorList>
    </citation>
    <scope>NUCLEOTIDE SEQUENCE [LARGE SCALE GENOMIC DNA]</scope>
</reference>
<dbReference type="OrthoDB" id="10047020at2759"/>
<name>A0A183DBW6_9BILA</name>
<organism evidence="3">
    <name type="scientific">Gongylonema pulchrum</name>
    <dbReference type="NCBI Taxonomy" id="637853"/>
    <lineage>
        <taxon>Eukaryota</taxon>
        <taxon>Metazoa</taxon>
        <taxon>Ecdysozoa</taxon>
        <taxon>Nematoda</taxon>
        <taxon>Chromadorea</taxon>
        <taxon>Rhabditida</taxon>
        <taxon>Spirurina</taxon>
        <taxon>Spiruromorpha</taxon>
        <taxon>Spiruroidea</taxon>
        <taxon>Gongylonematidae</taxon>
        <taxon>Gongylonema</taxon>
    </lineage>
</organism>
<dbReference type="GO" id="GO:0051601">
    <property type="term" value="P:exocyst localization"/>
    <property type="evidence" value="ECO:0007669"/>
    <property type="project" value="TreeGrafter"/>
</dbReference>
<accession>A0A183DBW6</accession>
<gene>
    <name evidence="1" type="ORF">GPUH_LOCUS6208</name>
</gene>
<dbReference type="PANTHER" id="PTHR21292:SF1">
    <property type="entry name" value="EXOCYST COMPLEX COMPONENT 3"/>
    <property type="match status" value="1"/>
</dbReference>
<dbReference type="AlphaFoldDB" id="A0A183DBW6"/>